<protein>
    <submittedName>
        <fullName evidence="1">Uncharacterized protein</fullName>
    </submittedName>
</protein>
<sequence>AACAQKAVALIIKDVSWLWRTAYNCAVQGSAEWEQNEERISELFEVARDLLSTCCEASPVDVDADLYLHLITASFSGAS</sequence>
<proteinExistence type="predicted"/>
<comment type="caution">
    <text evidence="1">The sequence shown here is derived from an EMBL/GenBank/DDBJ whole genome shotgun (WGS) entry which is preliminary data.</text>
</comment>
<reference evidence="1" key="1">
    <citation type="submission" date="2023-03" db="EMBL/GenBank/DDBJ databases">
        <title>Massive genome expansion in bonnet fungi (Mycena s.s.) driven by repeated elements and novel gene families across ecological guilds.</title>
        <authorList>
            <consortium name="Lawrence Berkeley National Laboratory"/>
            <person name="Harder C.B."/>
            <person name="Miyauchi S."/>
            <person name="Viragh M."/>
            <person name="Kuo A."/>
            <person name="Thoen E."/>
            <person name="Andreopoulos B."/>
            <person name="Lu D."/>
            <person name="Skrede I."/>
            <person name="Drula E."/>
            <person name="Henrissat B."/>
            <person name="Morin E."/>
            <person name="Kohler A."/>
            <person name="Barry K."/>
            <person name="LaButti K."/>
            <person name="Morin E."/>
            <person name="Salamov A."/>
            <person name="Lipzen A."/>
            <person name="Mereny Z."/>
            <person name="Hegedus B."/>
            <person name="Baldrian P."/>
            <person name="Stursova M."/>
            <person name="Weitz H."/>
            <person name="Taylor A."/>
            <person name="Grigoriev I.V."/>
            <person name="Nagy L.G."/>
            <person name="Martin F."/>
            <person name="Kauserud H."/>
        </authorList>
    </citation>
    <scope>NUCLEOTIDE SEQUENCE</scope>
    <source>
        <strain evidence="1">CBHHK067</strain>
    </source>
</reference>
<evidence type="ECO:0000313" key="2">
    <source>
        <dbReference type="Proteomes" id="UP001221757"/>
    </source>
</evidence>
<dbReference type="AlphaFoldDB" id="A0AAD7DIX8"/>
<accession>A0AAD7DIX8</accession>
<organism evidence="1 2">
    <name type="scientific">Mycena rosella</name>
    <name type="common">Pink bonnet</name>
    <name type="synonym">Agaricus rosellus</name>
    <dbReference type="NCBI Taxonomy" id="1033263"/>
    <lineage>
        <taxon>Eukaryota</taxon>
        <taxon>Fungi</taxon>
        <taxon>Dikarya</taxon>
        <taxon>Basidiomycota</taxon>
        <taxon>Agaricomycotina</taxon>
        <taxon>Agaricomycetes</taxon>
        <taxon>Agaricomycetidae</taxon>
        <taxon>Agaricales</taxon>
        <taxon>Marasmiineae</taxon>
        <taxon>Mycenaceae</taxon>
        <taxon>Mycena</taxon>
    </lineage>
</organism>
<evidence type="ECO:0000313" key="1">
    <source>
        <dbReference type="EMBL" id="KAJ7691310.1"/>
    </source>
</evidence>
<dbReference type="Proteomes" id="UP001221757">
    <property type="component" value="Unassembled WGS sequence"/>
</dbReference>
<gene>
    <name evidence="1" type="ORF">B0H17DRAFT_855264</name>
</gene>
<dbReference type="EMBL" id="JARKIE010000059">
    <property type="protein sequence ID" value="KAJ7691310.1"/>
    <property type="molecule type" value="Genomic_DNA"/>
</dbReference>
<feature type="non-terminal residue" evidence="1">
    <location>
        <position position="1"/>
    </location>
</feature>
<feature type="non-terminal residue" evidence="1">
    <location>
        <position position="79"/>
    </location>
</feature>
<name>A0AAD7DIX8_MYCRO</name>
<keyword evidence="2" id="KW-1185">Reference proteome</keyword>